<sequence length="132" mass="14899">MLLERLGTALPTFAKCMLPSNVAYSFWLFLPSKFCIMHLPEHDTTVTLVDESGTEFKTKYLKARHGLSGGWKGFSFAQKLLPGDILFFHLVGTCKLQVHIVRRYGIEAVEAAVCLMEMHPRVKRKRALTSGN</sequence>
<dbReference type="InterPro" id="IPR003340">
    <property type="entry name" value="B3_DNA-bd"/>
</dbReference>
<evidence type="ECO:0000256" key="4">
    <source>
        <dbReference type="ARBA" id="ARBA00023163"/>
    </source>
</evidence>
<evidence type="ECO:0000256" key="5">
    <source>
        <dbReference type="ARBA" id="ARBA00023242"/>
    </source>
</evidence>
<proteinExistence type="predicted"/>
<protein>
    <submittedName>
        <fullName evidence="7">Putative DNA-binding pseudobarrel domain-containing protein</fullName>
    </submittedName>
</protein>
<evidence type="ECO:0000259" key="6">
    <source>
        <dbReference type="PROSITE" id="PS50863"/>
    </source>
</evidence>
<dbReference type="CDD" id="cd10017">
    <property type="entry name" value="B3_DNA"/>
    <property type="match status" value="1"/>
</dbReference>
<dbReference type="InParanoid" id="A0A251TLC5"/>
<name>A0A251TLC5_HELAN</name>
<dbReference type="AlphaFoldDB" id="A0A251TLC5"/>
<evidence type="ECO:0000256" key="3">
    <source>
        <dbReference type="ARBA" id="ARBA00023125"/>
    </source>
</evidence>
<evidence type="ECO:0000313" key="8">
    <source>
        <dbReference type="Proteomes" id="UP000215914"/>
    </source>
</evidence>
<keyword evidence="4" id="KW-0804">Transcription</keyword>
<dbReference type="InterPro" id="IPR015300">
    <property type="entry name" value="DNA-bd_pseudobarrel_sf"/>
</dbReference>
<dbReference type="SUPFAM" id="SSF101936">
    <property type="entry name" value="DNA-binding pseudobarrel domain"/>
    <property type="match status" value="1"/>
</dbReference>
<feature type="domain" description="TF-B3" evidence="6">
    <location>
        <begin position="13"/>
        <end position="104"/>
    </location>
</feature>
<evidence type="ECO:0000256" key="1">
    <source>
        <dbReference type="ARBA" id="ARBA00004123"/>
    </source>
</evidence>
<dbReference type="InterPro" id="IPR044837">
    <property type="entry name" value="REM16-like"/>
</dbReference>
<keyword evidence="3 7" id="KW-0238">DNA-binding</keyword>
<dbReference type="PANTHER" id="PTHR31391:SF67">
    <property type="entry name" value="TF-B3 DOMAIN-CONTAINING PROTEIN"/>
    <property type="match status" value="1"/>
</dbReference>
<accession>A0A251TLC5</accession>
<dbReference type="Pfam" id="PF02362">
    <property type="entry name" value="B3"/>
    <property type="match status" value="1"/>
</dbReference>
<dbReference type="SMART" id="SM01019">
    <property type="entry name" value="B3"/>
    <property type="match status" value="1"/>
</dbReference>
<evidence type="ECO:0000313" key="7">
    <source>
        <dbReference type="EMBL" id="OTG11704.1"/>
    </source>
</evidence>
<dbReference type="GO" id="GO:0003677">
    <property type="term" value="F:DNA binding"/>
    <property type="evidence" value="ECO:0007669"/>
    <property type="project" value="UniProtKB-KW"/>
</dbReference>
<dbReference type="PROSITE" id="PS50863">
    <property type="entry name" value="B3"/>
    <property type="match status" value="1"/>
</dbReference>
<keyword evidence="5" id="KW-0539">Nucleus</keyword>
<keyword evidence="2" id="KW-0805">Transcription regulation</keyword>
<dbReference type="PANTHER" id="PTHR31391">
    <property type="entry name" value="B3 DOMAIN-CONTAINING PROTEIN OS11G0197600-RELATED"/>
    <property type="match status" value="1"/>
</dbReference>
<dbReference type="EMBL" id="CM007899">
    <property type="protein sequence ID" value="OTG11704.1"/>
    <property type="molecule type" value="Genomic_DNA"/>
</dbReference>
<dbReference type="OMA" id="KIMICSS"/>
<dbReference type="Proteomes" id="UP000215914">
    <property type="component" value="Chromosome 10"/>
</dbReference>
<comment type="subcellular location">
    <subcellularLocation>
        <location evidence="1">Nucleus</location>
    </subcellularLocation>
</comment>
<organism evidence="7 8">
    <name type="scientific">Helianthus annuus</name>
    <name type="common">Common sunflower</name>
    <dbReference type="NCBI Taxonomy" id="4232"/>
    <lineage>
        <taxon>Eukaryota</taxon>
        <taxon>Viridiplantae</taxon>
        <taxon>Streptophyta</taxon>
        <taxon>Embryophyta</taxon>
        <taxon>Tracheophyta</taxon>
        <taxon>Spermatophyta</taxon>
        <taxon>Magnoliopsida</taxon>
        <taxon>eudicotyledons</taxon>
        <taxon>Gunneridae</taxon>
        <taxon>Pentapetalae</taxon>
        <taxon>asterids</taxon>
        <taxon>campanulids</taxon>
        <taxon>Asterales</taxon>
        <taxon>Asteraceae</taxon>
        <taxon>Asteroideae</taxon>
        <taxon>Heliantheae alliance</taxon>
        <taxon>Heliantheae</taxon>
        <taxon>Helianthus</taxon>
    </lineage>
</organism>
<reference evidence="8" key="1">
    <citation type="journal article" date="2017" name="Nature">
        <title>The sunflower genome provides insights into oil metabolism, flowering and Asterid evolution.</title>
        <authorList>
            <person name="Badouin H."/>
            <person name="Gouzy J."/>
            <person name="Grassa C.J."/>
            <person name="Murat F."/>
            <person name="Staton S.E."/>
            <person name="Cottret L."/>
            <person name="Lelandais-Briere C."/>
            <person name="Owens G.L."/>
            <person name="Carrere S."/>
            <person name="Mayjonade B."/>
            <person name="Legrand L."/>
            <person name="Gill N."/>
            <person name="Kane N.C."/>
            <person name="Bowers J.E."/>
            <person name="Hubner S."/>
            <person name="Bellec A."/>
            <person name="Berard A."/>
            <person name="Berges H."/>
            <person name="Blanchet N."/>
            <person name="Boniface M.C."/>
            <person name="Brunel D."/>
            <person name="Catrice O."/>
            <person name="Chaidir N."/>
            <person name="Claudel C."/>
            <person name="Donnadieu C."/>
            <person name="Faraut T."/>
            <person name="Fievet G."/>
            <person name="Helmstetter N."/>
            <person name="King M."/>
            <person name="Knapp S.J."/>
            <person name="Lai Z."/>
            <person name="Le Paslier M.C."/>
            <person name="Lippi Y."/>
            <person name="Lorenzon L."/>
            <person name="Mandel J.R."/>
            <person name="Marage G."/>
            <person name="Marchand G."/>
            <person name="Marquand E."/>
            <person name="Bret-Mestries E."/>
            <person name="Morien E."/>
            <person name="Nambeesan S."/>
            <person name="Nguyen T."/>
            <person name="Pegot-Espagnet P."/>
            <person name="Pouilly N."/>
            <person name="Raftis F."/>
            <person name="Sallet E."/>
            <person name="Schiex T."/>
            <person name="Thomas J."/>
            <person name="Vandecasteele C."/>
            <person name="Vares D."/>
            <person name="Vear F."/>
            <person name="Vautrin S."/>
            <person name="Crespi M."/>
            <person name="Mangin B."/>
            <person name="Burke J.M."/>
            <person name="Salse J."/>
            <person name="Munos S."/>
            <person name="Vincourt P."/>
            <person name="Rieseberg L.H."/>
            <person name="Langlade N.B."/>
        </authorList>
    </citation>
    <scope>NUCLEOTIDE SEQUENCE [LARGE SCALE GENOMIC DNA]</scope>
    <source>
        <strain evidence="8">cv. SF193</strain>
    </source>
</reference>
<keyword evidence="8" id="KW-1185">Reference proteome</keyword>
<evidence type="ECO:0000256" key="2">
    <source>
        <dbReference type="ARBA" id="ARBA00023015"/>
    </source>
</evidence>
<dbReference type="Gene3D" id="2.40.330.10">
    <property type="entry name" value="DNA-binding pseudobarrel domain"/>
    <property type="match status" value="1"/>
</dbReference>
<gene>
    <name evidence="7" type="ORF">HannXRQ_Chr10g0301711</name>
</gene>
<dbReference type="GO" id="GO:0005634">
    <property type="term" value="C:nucleus"/>
    <property type="evidence" value="ECO:0007669"/>
    <property type="project" value="UniProtKB-SubCell"/>
</dbReference>